<evidence type="ECO:0000313" key="2">
    <source>
        <dbReference type="Proteomes" id="UP001497623"/>
    </source>
</evidence>
<accession>A0AAV2S8U2</accession>
<dbReference type="EMBL" id="CAXKWB010053345">
    <property type="protein sequence ID" value="CAL4174300.1"/>
    <property type="molecule type" value="Genomic_DNA"/>
</dbReference>
<comment type="caution">
    <text evidence="1">The sequence shown here is derived from an EMBL/GenBank/DDBJ whole genome shotgun (WGS) entry which is preliminary data.</text>
</comment>
<sequence length="168" mass="18866">DEHISAVDEKITYVTLRPLPAQDRNYPISRTLAEKVLQIMGSIRGEGRKFPIPMTTIRCSIEFPSPEKSQAYSSSQLTIKMDLSINTNCIYQGSSHNNNAKTKASVTFSMSPEAHFIINRIEVEPEMEDDFRESLGSKNNPLDTILAYSRSLINFYLKESVAAVFASL</sequence>
<keyword evidence="2" id="KW-1185">Reference proteome</keyword>
<gene>
    <name evidence="1" type="ORF">MNOR_LOCUS34487</name>
</gene>
<organism evidence="1 2">
    <name type="scientific">Meganyctiphanes norvegica</name>
    <name type="common">Northern krill</name>
    <name type="synonym">Thysanopoda norvegica</name>
    <dbReference type="NCBI Taxonomy" id="48144"/>
    <lineage>
        <taxon>Eukaryota</taxon>
        <taxon>Metazoa</taxon>
        <taxon>Ecdysozoa</taxon>
        <taxon>Arthropoda</taxon>
        <taxon>Crustacea</taxon>
        <taxon>Multicrustacea</taxon>
        <taxon>Malacostraca</taxon>
        <taxon>Eumalacostraca</taxon>
        <taxon>Eucarida</taxon>
        <taxon>Euphausiacea</taxon>
        <taxon>Euphausiidae</taxon>
        <taxon>Meganyctiphanes</taxon>
    </lineage>
</organism>
<dbReference type="Proteomes" id="UP001497623">
    <property type="component" value="Unassembled WGS sequence"/>
</dbReference>
<protein>
    <recommendedName>
        <fullName evidence="3">Vitellogenin</fullName>
    </recommendedName>
</protein>
<proteinExistence type="predicted"/>
<name>A0AAV2S8U2_MEGNR</name>
<feature type="non-terminal residue" evidence="1">
    <location>
        <position position="1"/>
    </location>
</feature>
<evidence type="ECO:0000313" key="1">
    <source>
        <dbReference type="EMBL" id="CAL4174300.1"/>
    </source>
</evidence>
<dbReference type="AlphaFoldDB" id="A0AAV2S8U2"/>
<evidence type="ECO:0008006" key="3">
    <source>
        <dbReference type="Google" id="ProtNLM"/>
    </source>
</evidence>
<reference evidence="1 2" key="1">
    <citation type="submission" date="2024-05" db="EMBL/GenBank/DDBJ databases">
        <authorList>
            <person name="Wallberg A."/>
        </authorList>
    </citation>
    <scope>NUCLEOTIDE SEQUENCE [LARGE SCALE GENOMIC DNA]</scope>
</reference>